<keyword evidence="1" id="KW-0677">Repeat</keyword>
<dbReference type="PROSITE" id="PS00018">
    <property type="entry name" value="EF_HAND_1"/>
    <property type="match status" value="1"/>
</dbReference>
<sequence length="1286" mass="142683">AKERLQKITVKTLGKIVRVYRFSYKYGWNPAKHNDANNNRVPDAQSEVVNYQTIHSLLTRVAQWDNDVGVAGAKRLPYFTFDYGPDALPIVGGDPLMSFTNSGGGNDQQKTPNDFFLRSADNGFGGSVLYEYWQDANANNAFNIRKCDPDITEAGEGCRVNHDLNSQRHRLAAKIIEDGMGNFTVYSYNYSGSGATQALASVGNYYTLADFEFLGYPEVETTVFEKNSKTAIASKTRTNYFQKIETADCFKASPLKGMPSRIFNYNADNQSQWQQVDTLYKVKFGDMFGTTIDKDSNDLASYCKSYDPGNTVSLVVPTETVTRANMPSPQLCTRNTISYNNLDGTVDPYSLVHKVTDWGKVTCTNTNTDDTSDKVRASYTNYTSAQTVPYMVPKPNESWISDNANSAKYNHSKVYYDYQVFGTLGRLGRVTKTENLRDGIVEGTNSMSFDSTYPWLATKVTDALGHATTTVYDSVFHNYPLKVTNNLGHSVSTEYDFNINDTTHPNYGGVMGIPVRVTDVNEAVSNMVYDTFGRLIETYLSGKKPGVGVKPDSFSKYYYFNEDNMTTCNDSTNCLVGLGNQINGQYGPKMVVVSGTRFSDDGGAGKLAVKQQYYDGVGQEVQTRNMWYENEWQNAGIPVNNTLKDLILSKTYTSLGSVEYQSKGYTGTPYIPSSTNSYDSRNFLTDATIDKTRFIYDGYGRVVTTVYSDGTRESLEYDLGGNPLVSKSSDKNCTDSTTATICTTTTKTMDAFGQTLSVKETAPEKTYETKYEYHPILGVNTRIIDTKGNAVNIIDYDKLGRKIKMWDVDMSPAMSSDANSWRYEYDKNSNLVKQTNPKSVTTELIYDGLTRIKEKKVEGRTLLTNVYDACPNGIGRACQETSYDLSSGLEITKINSQYDKLGRVTSSNKLFSNLPDALINGKSINVVNTYDRGGRLLSGKYAAISAFSLPEETVGYIYNRNYLGSVAGTNNYINSAKYNKDGQLISYKSGNGVVNDYSYNGNNNRLLSLSVTGANIAATDVLNLGYGYDPVGNITNITDNNTANSQGQAFYMGQRYTYDSLQRVTKAEDAFTSNYSYDDIGNILTKKEGTEQVNLTYSTVTGGFYHRPQTVSVNGTSQNYTYDKIGNLTSDQKQNFTYDADNRMIKAGDVNFYYDASGQRIAKLDADGDKTYYLSANLELELAKNGSKVWRRNYYFAGKLASVRENTFSAAGVTPTNVPPTSAPVRGDANGDRIVDIKDYIIWINYYETGATIGPGNNPDFNNDSVVDGMDYVIWQINFGSTAPPP</sequence>
<gene>
    <name evidence="3" type="ORF">UT08_C0007G0055</name>
</gene>
<dbReference type="InterPro" id="IPR018247">
    <property type="entry name" value="EF_Hand_1_Ca_BS"/>
</dbReference>
<dbReference type="InterPro" id="IPR056823">
    <property type="entry name" value="TEN-like_YD-shell"/>
</dbReference>
<dbReference type="Proteomes" id="UP000034081">
    <property type="component" value="Unassembled WGS sequence"/>
</dbReference>
<name>A0A0G0L2Z5_9BACT</name>
<protein>
    <submittedName>
        <fullName evidence="3">Insecticidal toxin complex protein TccC7</fullName>
    </submittedName>
</protein>
<evidence type="ECO:0000313" key="4">
    <source>
        <dbReference type="Proteomes" id="UP000034081"/>
    </source>
</evidence>
<organism evidence="3 4">
    <name type="scientific">Candidatus Woesebacteria bacterium GW2011_GWB1_38_8</name>
    <dbReference type="NCBI Taxonomy" id="1618570"/>
    <lineage>
        <taxon>Bacteria</taxon>
        <taxon>Candidatus Woeseibacteriota</taxon>
    </lineage>
</organism>
<dbReference type="SUPFAM" id="SSF63446">
    <property type="entry name" value="Type I dockerin domain"/>
    <property type="match status" value="1"/>
</dbReference>
<feature type="domain" description="Teneurin-like YD-shell" evidence="2">
    <location>
        <begin position="1009"/>
        <end position="1177"/>
    </location>
</feature>
<evidence type="ECO:0000256" key="1">
    <source>
        <dbReference type="ARBA" id="ARBA00022737"/>
    </source>
</evidence>
<dbReference type="Pfam" id="PF25023">
    <property type="entry name" value="TEN_YD-shell"/>
    <property type="match status" value="1"/>
</dbReference>
<accession>A0A0G0L2Z5</accession>
<dbReference type="GO" id="GO:0000272">
    <property type="term" value="P:polysaccharide catabolic process"/>
    <property type="evidence" value="ECO:0007669"/>
    <property type="project" value="InterPro"/>
</dbReference>
<reference evidence="3 4" key="1">
    <citation type="journal article" date="2015" name="Nature">
        <title>rRNA introns, odd ribosomes, and small enigmatic genomes across a large radiation of phyla.</title>
        <authorList>
            <person name="Brown C.T."/>
            <person name="Hug L.A."/>
            <person name="Thomas B.C."/>
            <person name="Sharon I."/>
            <person name="Castelle C.J."/>
            <person name="Singh A."/>
            <person name="Wilkins M.J."/>
            <person name="Williams K.H."/>
            <person name="Banfield J.F."/>
        </authorList>
    </citation>
    <scope>NUCLEOTIDE SEQUENCE [LARGE SCALE GENOMIC DNA]</scope>
</reference>
<dbReference type="EMBL" id="LBVL01000007">
    <property type="protein sequence ID" value="KKQ85382.1"/>
    <property type="molecule type" value="Genomic_DNA"/>
</dbReference>
<proteinExistence type="predicted"/>
<dbReference type="InterPro" id="IPR036439">
    <property type="entry name" value="Dockerin_dom_sf"/>
</dbReference>
<evidence type="ECO:0000313" key="3">
    <source>
        <dbReference type="EMBL" id="KKQ85382.1"/>
    </source>
</evidence>
<feature type="non-terminal residue" evidence="3">
    <location>
        <position position="1"/>
    </location>
</feature>
<comment type="caution">
    <text evidence="3">The sequence shown here is derived from an EMBL/GenBank/DDBJ whole genome shotgun (WGS) entry which is preliminary data.</text>
</comment>
<dbReference type="Gene3D" id="2.180.10.10">
    <property type="entry name" value="RHS repeat-associated core"/>
    <property type="match status" value="1"/>
</dbReference>
<dbReference type="STRING" id="1618570.UT08_C0007G0055"/>
<evidence type="ECO:0000259" key="2">
    <source>
        <dbReference type="Pfam" id="PF25023"/>
    </source>
</evidence>
<dbReference type="Gene3D" id="1.10.1330.10">
    <property type="entry name" value="Dockerin domain"/>
    <property type="match status" value="1"/>
</dbReference>